<evidence type="ECO:0000313" key="2">
    <source>
        <dbReference type="Proteomes" id="UP000789901"/>
    </source>
</evidence>
<comment type="caution">
    <text evidence="1">The sequence shown here is derived from an EMBL/GenBank/DDBJ whole genome shotgun (WGS) entry which is preliminary data.</text>
</comment>
<reference evidence="1 2" key="1">
    <citation type="submission" date="2021-06" db="EMBL/GenBank/DDBJ databases">
        <authorList>
            <person name="Kallberg Y."/>
            <person name="Tangrot J."/>
            <person name="Rosling A."/>
        </authorList>
    </citation>
    <scope>NUCLEOTIDE SEQUENCE [LARGE SCALE GENOMIC DNA]</scope>
    <source>
        <strain evidence="1 2">120-4 pot B 10/14</strain>
    </source>
</reference>
<name>A0ABN7X142_GIGMA</name>
<protein>
    <submittedName>
        <fullName evidence="1">21442_t:CDS:1</fullName>
    </submittedName>
</protein>
<feature type="non-terminal residue" evidence="1">
    <location>
        <position position="1"/>
    </location>
</feature>
<proteinExistence type="predicted"/>
<gene>
    <name evidence="1" type="ORF">GMARGA_LOCUS37673</name>
</gene>
<dbReference type="EMBL" id="CAJVQB010079786">
    <property type="protein sequence ID" value="CAG8845501.1"/>
    <property type="molecule type" value="Genomic_DNA"/>
</dbReference>
<keyword evidence="2" id="KW-1185">Reference proteome</keyword>
<evidence type="ECO:0000313" key="1">
    <source>
        <dbReference type="EMBL" id="CAG8845501.1"/>
    </source>
</evidence>
<organism evidence="1 2">
    <name type="scientific">Gigaspora margarita</name>
    <dbReference type="NCBI Taxonomy" id="4874"/>
    <lineage>
        <taxon>Eukaryota</taxon>
        <taxon>Fungi</taxon>
        <taxon>Fungi incertae sedis</taxon>
        <taxon>Mucoromycota</taxon>
        <taxon>Glomeromycotina</taxon>
        <taxon>Glomeromycetes</taxon>
        <taxon>Diversisporales</taxon>
        <taxon>Gigasporaceae</taxon>
        <taxon>Gigaspora</taxon>
    </lineage>
</organism>
<feature type="non-terminal residue" evidence="1">
    <location>
        <position position="53"/>
    </location>
</feature>
<dbReference type="Proteomes" id="UP000789901">
    <property type="component" value="Unassembled WGS sequence"/>
</dbReference>
<accession>A0ABN7X142</accession>
<sequence length="53" mass="6292">DISKEKHITEHDQFLHEHVLDLSFNDVRSLVACYPYVEYLAFVAIYISDKEIH</sequence>